<comment type="caution">
    <text evidence="12">The sequence shown here is derived from an EMBL/GenBank/DDBJ whole genome shotgun (WGS) entry which is preliminary data.</text>
</comment>
<feature type="transmembrane region" description="Helical" evidence="11">
    <location>
        <begin position="12"/>
        <end position="34"/>
    </location>
</feature>
<keyword evidence="7 11" id="KW-0256">Endoplasmic reticulum</keyword>
<dbReference type="GO" id="GO:0004577">
    <property type="term" value="F:N-acetylglucosaminyldiphosphodolichol N-acetylglucosaminyltransferase activity"/>
    <property type="evidence" value="ECO:0007669"/>
    <property type="project" value="TreeGrafter"/>
</dbReference>
<keyword evidence="8 11" id="KW-1133">Transmembrane helix</keyword>
<dbReference type="Gene3D" id="3.40.50.2000">
    <property type="entry name" value="Glycogen Phosphorylase B"/>
    <property type="match status" value="1"/>
</dbReference>
<dbReference type="GO" id="GO:0043541">
    <property type="term" value="C:UDP-N-acetylglucosamine transferase complex"/>
    <property type="evidence" value="ECO:0007669"/>
    <property type="project" value="TreeGrafter"/>
</dbReference>
<dbReference type="PANTHER" id="PTHR12154">
    <property type="entry name" value="GLYCOSYL TRANSFERASE-RELATED"/>
    <property type="match status" value="1"/>
</dbReference>
<keyword evidence="13" id="KW-1185">Reference proteome</keyword>
<dbReference type="EMBL" id="JAVRRT010000006">
    <property type="protein sequence ID" value="KAK5171371.1"/>
    <property type="molecule type" value="Genomic_DNA"/>
</dbReference>
<dbReference type="RefSeq" id="XP_064660399.1">
    <property type="nucleotide sequence ID" value="XM_064801769.1"/>
</dbReference>
<keyword evidence="9 11" id="KW-0472">Membrane</keyword>
<keyword evidence="12" id="KW-0808">Transferase</keyword>
<dbReference type="Proteomes" id="UP001337655">
    <property type="component" value="Unassembled WGS sequence"/>
</dbReference>
<comment type="subunit">
    <text evidence="4 11">Heterodimer with ALG13 to form a functional enzyme.</text>
</comment>
<evidence type="ECO:0000256" key="5">
    <source>
        <dbReference type="ARBA" id="ARBA00017467"/>
    </source>
</evidence>
<evidence type="ECO:0000256" key="8">
    <source>
        <dbReference type="ARBA" id="ARBA00022989"/>
    </source>
</evidence>
<evidence type="ECO:0000256" key="7">
    <source>
        <dbReference type="ARBA" id="ARBA00022824"/>
    </source>
</evidence>
<dbReference type="GO" id="GO:0031965">
    <property type="term" value="C:nuclear membrane"/>
    <property type="evidence" value="ECO:0007669"/>
    <property type="project" value="UniProtKB-SubCell"/>
</dbReference>
<comment type="caution">
    <text evidence="11">Lacks conserved residue(s) required for the propagation of feature annotation.</text>
</comment>
<gene>
    <name evidence="11 12" type="primary">ALG14</name>
    <name evidence="12" type="ORF">LTR77_004515</name>
</gene>
<accession>A0AAV9PD15</accession>
<comment type="function">
    <text evidence="11">Involved in protein N-glycosylation. Essential for the second step of the dolichol-linked oligosaccharide pathway. Anchors the catalytic subunit ALG13 to the ER.</text>
</comment>
<protein>
    <recommendedName>
        <fullName evidence="5 11">UDP-N-acetylglucosamine transferase subunit ALG14</fullName>
    </recommendedName>
    <alternativeName>
        <fullName evidence="10 11">Asparagine-linked glycosylation protein 14</fullName>
    </alternativeName>
</protein>
<evidence type="ECO:0000256" key="11">
    <source>
        <dbReference type="RuleBase" id="RU362127"/>
    </source>
</evidence>
<organism evidence="12 13">
    <name type="scientific">Saxophila tyrrhenica</name>
    <dbReference type="NCBI Taxonomy" id="1690608"/>
    <lineage>
        <taxon>Eukaryota</taxon>
        <taxon>Fungi</taxon>
        <taxon>Dikarya</taxon>
        <taxon>Ascomycota</taxon>
        <taxon>Pezizomycotina</taxon>
        <taxon>Dothideomycetes</taxon>
        <taxon>Dothideomycetidae</taxon>
        <taxon>Mycosphaerellales</taxon>
        <taxon>Extremaceae</taxon>
        <taxon>Saxophila</taxon>
    </lineage>
</organism>
<dbReference type="InterPro" id="IPR013969">
    <property type="entry name" value="Oligosacch_biosynth_Alg14"/>
</dbReference>
<evidence type="ECO:0000313" key="12">
    <source>
        <dbReference type="EMBL" id="KAK5171371.1"/>
    </source>
</evidence>
<evidence type="ECO:0000256" key="3">
    <source>
        <dbReference type="ARBA" id="ARBA00009731"/>
    </source>
</evidence>
<evidence type="ECO:0000256" key="9">
    <source>
        <dbReference type="ARBA" id="ARBA00023136"/>
    </source>
</evidence>
<comment type="similarity">
    <text evidence="3 11">Belongs to the ALG14 family.</text>
</comment>
<dbReference type="Pfam" id="PF08660">
    <property type="entry name" value="Alg14"/>
    <property type="match status" value="1"/>
</dbReference>
<keyword evidence="6 11" id="KW-0812">Transmembrane</keyword>
<evidence type="ECO:0000256" key="10">
    <source>
        <dbReference type="ARBA" id="ARBA00032062"/>
    </source>
</evidence>
<evidence type="ECO:0000313" key="13">
    <source>
        <dbReference type="Proteomes" id="UP001337655"/>
    </source>
</evidence>
<dbReference type="GeneID" id="89925861"/>
<name>A0AAV9PD15_9PEZI</name>
<evidence type="ECO:0000256" key="2">
    <source>
        <dbReference type="ARBA" id="ARBA00004590"/>
    </source>
</evidence>
<dbReference type="AlphaFoldDB" id="A0AAV9PD15"/>
<comment type="subcellular location">
    <subcellularLocation>
        <location evidence="1 11">Endoplasmic reticulum membrane</location>
        <topology evidence="1 11">Single-pass membrane protein</topology>
    </subcellularLocation>
    <subcellularLocation>
        <location evidence="2">Nucleus membrane</location>
        <topology evidence="2">Single-pass membrane protein</topology>
    </subcellularLocation>
</comment>
<evidence type="ECO:0000256" key="4">
    <source>
        <dbReference type="ARBA" id="ARBA00011335"/>
    </source>
</evidence>
<dbReference type="PANTHER" id="PTHR12154:SF4">
    <property type="entry name" value="UDP-N-ACETYLGLUCOSAMINE TRANSFERASE SUBUNIT ALG14 HOMOLOG"/>
    <property type="match status" value="1"/>
</dbReference>
<evidence type="ECO:0000256" key="6">
    <source>
        <dbReference type="ARBA" id="ARBA00022692"/>
    </source>
</evidence>
<feature type="transmembrane region" description="Helical" evidence="11">
    <location>
        <begin position="175"/>
        <end position="197"/>
    </location>
</feature>
<evidence type="ECO:0000256" key="1">
    <source>
        <dbReference type="ARBA" id="ARBA00004389"/>
    </source>
</evidence>
<dbReference type="GO" id="GO:0006488">
    <property type="term" value="P:dolichol-linked oligosaccharide biosynthetic process"/>
    <property type="evidence" value="ECO:0007669"/>
    <property type="project" value="InterPro"/>
</dbReference>
<reference evidence="12 13" key="1">
    <citation type="submission" date="2023-08" db="EMBL/GenBank/DDBJ databases">
        <title>Black Yeasts Isolated from many extreme environments.</title>
        <authorList>
            <person name="Coleine C."/>
            <person name="Stajich J.E."/>
            <person name="Selbmann L."/>
        </authorList>
    </citation>
    <scope>NUCLEOTIDE SEQUENCE [LARGE SCALE GENOMIC DNA]</scope>
    <source>
        <strain evidence="12 13">CCFEE 5935</strain>
    </source>
</reference>
<keyword evidence="12" id="KW-0328">Glycosyltransferase</keyword>
<proteinExistence type="inferred from homology"/>
<sequence length="258" mass="28542">MASASSVRFTLTYLIFAFTCFLAIVSLILVRLSIILSPHRLKPSELNRAGSAHLLIVLGSGGHTAEMVAMLERAVNEDETTRRFEWKRFKHRTWVVSSGDSISAQRARAFEDMASGNGTTASGSQRQRAQILTVPRAREIHQPIYTAPISSLRCLFATFGLLLGCSRSGRDFPDIILCNGPATATIIVFTAVLLRFFNVRNCHSRGKMRTVYVESWARVKKLSLSGNLLEGVADRFVVQWPQLAKGGRGSREFLGVLV</sequence>